<evidence type="ECO:0000313" key="1">
    <source>
        <dbReference type="EMBL" id="KAJ8717187.1"/>
    </source>
</evidence>
<keyword evidence="2" id="KW-1185">Reference proteome</keyword>
<evidence type="ECO:0000313" key="2">
    <source>
        <dbReference type="Proteomes" id="UP001231649"/>
    </source>
</evidence>
<organism evidence="1 2">
    <name type="scientific">Mythimna loreyi</name>
    <dbReference type="NCBI Taxonomy" id="667449"/>
    <lineage>
        <taxon>Eukaryota</taxon>
        <taxon>Metazoa</taxon>
        <taxon>Ecdysozoa</taxon>
        <taxon>Arthropoda</taxon>
        <taxon>Hexapoda</taxon>
        <taxon>Insecta</taxon>
        <taxon>Pterygota</taxon>
        <taxon>Neoptera</taxon>
        <taxon>Endopterygota</taxon>
        <taxon>Lepidoptera</taxon>
        <taxon>Glossata</taxon>
        <taxon>Ditrysia</taxon>
        <taxon>Noctuoidea</taxon>
        <taxon>Noctuidae</taxon>
        <taxon>Noctuinae</taxon>
        <taxon>Hadenini</taxon>
        <taxon>Mythimna</taxon>
    </lineage>
</organism>
<comment type="caution">
    <text evidence="1">The sequence shown here is derived from an EMBL/GenBank/DDBJ whole genome shotgun (WGS) entry which is preliminary data.</text>
</comment>
<sequence length="811" mass="89524">MSTRRARIKAVTSLPPRRKNNDVTDDAKAKNLEKESIEKPIKSPRTPRGSIRPQDNFDRRSPKPASPLKSPRSVNNVFKFQAERVPSPLAQTEVTKEVSVTPKRSEKVSVITSVYSAKSNNVFVSPRNVGSPLRRHVVSPLVQSSRVEVNVQRLTPVTSEKVPEKPKPKSVERRPVEDVTDSKSKEVRKDVASTAVTPDVADDYSVPSVPESITEDTVMDGIVPLQAVSTAPKPLALLKNEIISENAEVLFDPIVPLPSPSKVRPKLRPVPRLAPLRRNSVQGSASESEDESRRALLSGGGTSTPAPPRQRHDSHTSHSTLHSLANREVNRIRNDSVCSSVSQATAQPAAATSPVKEKHVSKSRRLDMSRRTAAMRRRRETVKKDTMTMYDLIFYNPTSNPIVPDKDEIKAQEANKEAKEEAARKAFKKTEDKVEDHSEPETEAAPVPQIKLGPNGEIILDEQSLVIKQSEKRKVSSSVVHEGSWATGSSSGRYRRTPRTADWSDAETVRFYRALAALGTDFMLMENLFPGRTRRDLKLKFKKEERVNMAQVDKALRMTCKWDAARLVDEFKAEREEADRAARAEAAELQRRAREHRQRQKEARESRVRMSRSSKALGASSLPAASGLTADEVIQRHHEVKAMNEKAQQRSTRNRPKSTPSAQFATITRIAPAKPTNDMATIRKIDPSKPPVDKPPPTTPVVPSNIENGSLVVLTVNDPNSPSKKMLQTYIASGGGRLTPVALPTSFLNSVVTYMKKGGTPKSNAGSSPHLTSPSSVASQDSRACSTPGVIQVNNSPAKRKRHSSYTITQL</sequence>
<dbReference type="EMBL" id="CM056794">
    <property type="protein sequence ID" value="KAJ8717187.1"/>
    <property type="molecule type" value="Genomic_DNA"/>
</dbReference>
<dbReference type="Proteomes" id="UP001231649">
    <property type="component" value="Chromosome 18"/>
</dbReference>
<protein>
    <submittedName>
        <fullName evidence="1">Uncharacterized protein</fullName>
    </submittedName>
</protein>
<reference evidence="1" key="1">
    <citation type="submission" date="2023-03" db="EMBL/GenBank/DDBJ databases">
        <title>Chromosome-level genomes of two armyworms, Mythimna separata and Mythimna loreyi, provide insights into the biosynthesis and reception of sex pheromones.</title>
        <authorList>
            <person name="Zhao H."/>
        </authorList>
    </citation>
    <scope>NUCLEOTIDE SEQUENCE</scope>
    <source>
        <strain evidence="1">BeijingLab</strain>
    </source>
</reference>
<name>A0ACC2QI31_9NEOP</name>
<proteinExistence type="predicted"/>
<gene>
    <name evidence="1" type="ORF">PYW08_005586</name>
</gene>
<accession>A0ACC2QI31</accession>